<feature type="compositionally biased region" description="Basic and acidic residues" evidence="7">
    <location>
        <begin position="59"/>
        <end position="74"/>
    </location>
</feature>
<dbReference type="InterPro" id="IPR014743">
    <property type="entry name" value="Cl-channel_core"/>
</dbReference>
<gene>
    <name evidence="9" type="primary">WBGene00115912</name>
</gene>
<dbReference type="InterPro" id="IPR001807">
    <property type="entry name" value="ClC"/>
</dbReference>
<dbReference type="GO" id="GO:0005765">
    <property type="term" value="C:lysosomal membrane"/>
    <property type="evidence" value="ECO:0000318"/>
    <property type="project" value="GO_Central"/>
</dbReference>
<accession>A0A8R1YLM1</accession>
<evidence type="ECO:0000256" key="3">
    <source>
        <dbReference type="ARBA" id="ARBA00022737"/>
    </source>
</evidence>
<dbReference type="Pfam" id="PF00654">
    <property type="entry name" value="Voltage_CLC"/>
    <property type="match status" value="1"/>
</dbReference>
<evidence type="ECO:0000313" key="10">
    <source>
        <dbReference type="Proteomes" id="UP000005239"/>
    </source>
</evidence>
<protein>
    <submittedName>
        <fullName evidence="9">Clh-6</fullName>
    </submittedName>
</protein>
<feature type="transmembrane region" description="Helical" evidence="8">
    <location>
        <begin position="189"/>
        <end position="210"/>
    </location>
</feature>
<keyword evidence="3" id="KW-0677">Repeat</keyword>
<name>A0A2A6BFZ0_PRIPA</name>
<keyword evidence="5" id="KW-0129">CBS domain</keyword>
<feature type="transmembrane region" description="Helical" evidence="8">
    <location>
        <begin position="297"/>
        <end position="321"/>
    </location>
</feature>
<evidence type="ECO:0000256" key="1">
    <source>
        <dbReference type="ARBA" id="ARBA00004141"/>
    </source>
</evidence>
<evidence type="ECO:0000256" key="8">
    <source>
        <dbReference type="SAM" id="Phobius"/>
    </source>
</evidence>
<feature type="compositionally biased region" description="Low complexity" evidence="7">
    <location>
        <begin position="987"/>
        <end position="1002"/>
    </location>
</feature>
<keyword evidence="10" id="KW-1185">Reference proteome</keyword>
<keyword evidence="2 8" id="KW-0812">Transmembrane</keyword>
<organism evidence="9 10">
    <name type="scientific">Pristionchus pacificus</name>
    <name type="common">Parasitic nematode worm</name>
    <dbReference type="NCBI Taxonomy" id="54126"/>
    <lineage>
        <taxon>Eukaryota</taxon>
        <taxon>Metazoa</taxon>
        <taxon>Ecdysozoa</taxon>
        <taxon>Nematoda</taxon>
        <taxon>Chromadorea</taxon>
        <taxon>Rhabditida</taxon>
        <taxon>Rhabditina</taxon>
        <taxon>Diplogasteromorpha</taxon>
        <taxon>Diplogasteroidea</taxon>
        <taxon>Neodiplogasteridae</taxon>
        <taxon>Pristionchus</taxon>
    </lineage>
</organism>
<reference evidence="10" key="1">
    <citation type="journal article" date="2008" name="Nat. Genet.">
        <title>The Pristionchus pacificus genome provides a unique perspective on nematode lifestyle and parasitism.</title>
        <authorList>
            <person name="Dieterich C."/>
            <person name="Clifton S.W."/>
            <person name="Schuster L.N."/>
            <person name="Chinwalla A."/>
            <person name="Delehaunty K."/>
            <person name="Dinkelacker I."/>
            <person name="Fulton L."/>
            <person name="Fulton R."/>
            <person name="Godfrey J."/>
            <person name="Minx P."/>
            <person name="Mitreva M."/>
            <person name="Roeseler W."/>
            <person name="Tian H."/>
            <person name="Witte H."/>
            <person name="Yang S.P."/>
            <person name="Wilson R.K."/>
            <person name="Sommer R.J."/>
        </authorList>
    </citation>
    <scope>NUCLEOTIDE SEQUENCE [LARGE SCALE GENOMIC DNA]</scope>
    <source>
        <strain evidence="10">PS312</strain>
    </source>
</reference>
<dbReference type="CDD" id="cd22209">
    <property type="entry name" value="EMC10"/>
    <property type="match status" value="1"/>
</dbReference>
<dbReference type="SUPFAM" id="SSF54631">
    <property type="entry name" value="CBS-domain pair"/>
    <property type="match status" value="1"/>
</dbReference>
<dbReference type="Gene3D" id="1.10.3080.10">
    <property type="entry name" value="Clc chloride channel"/>
    <property type="match status" value="1"/>
</dbReference>
<evidence type="ECO:0000256" key="6">
    <source>
        <dbReference type="ARBA" id="ARBA00023136"/>
    </source>
</evidence>
<dbReference type="InterPro" id="IPR051280">
    <property type="entry name" value="Cl-channel/antiporter"/>
</dbReference>
<feature type="region of interest" description="Disordered" evidence="7">
    <location>
        <begin position="966"/>
        <end position="1008"/>
    </location>
</feature>
<dbReference type="GO" id="GO:1902476">
    <property type="term" value="P:chloride transmembrane transport"/>
    <property type="evidence" value="ECO:0000318"/>
    <property type="project" value="GO_Central"/>
</dbReference>
<reference evidence="9" key="2">
    <citation type="submission" date="2022-06" db="UniProtKB">
        <authorList>
            <consortium name="EnsemblMetazoa"/>
        </authorList>
    </citation>
    <scope>IDENTIFICATION</scope>
    <source>
        <strain evidence="9">PS312</strain>
    </source>
</reference>
<dbReference type="SUPFAM" id="SSF81340">
    <property type="entry name" value="Clc chloride channel"/>
    <property type="match status" value="1"/>
</dbReference>
<feature type="transmembrane region" description="Helical" evidence="8">
    <location>
        <begin position="377"/>
        <end position="401"/>
    </location>
</feature>
<evidence type="ECO:0000256" key="7">
    <source>
        <dbReference type="SAM" id="MobiDB-lite"/>
    </source>
</evidence>
<feature type="transmembrane region" description="Helical" evidence="8">
    <location>
        <begin position="421"/>
        <end position="442"/>
    </location>
</feature>
<keyword evidence="6 8" id="KW-0472">Membrane</keyword>
<feature type="transmembrane region" description="Helical" evidence="8">
    <location>
        <begin position="333"/>
        <end position="356"/>
    </location>
</feature>
<evidence type="ECO:0000313" key="9">
    <source>
        <dbReference type="EnsemblMetazoa" id="PPA26358.1"/>
    </source>
</evidence>
<sequence>MSEASNQPRSTFYNIARTSVGSNLSRQRTLSSSSIDPYEDPVVGLERVTHTQVRRRPRRTENSDVTEGRRELEEDHALSSKYESLNYEICENQLYRDAESKSGHQVVFIAVLTDQNHSQLNLKRIQLNRWVACFLIGICTAFAGVVIDILVHKSADFKFNYILQTLVDKCDDGAEIAGGGCMWLVQVAWMAYNCIMVFIAACLVIFWAPIAAGSGIPQIKCFLNGIHIPEVVHLKTLVVKVFGVSAAVAGGLCAGKEGPMIHSGGAIGAGISQGKLHNKLDPGFFREFRNDREKRDFVSAGAAAGVAAAFGAPIGGVLFAIEEGASFWNQALTWRMFFSAMIASFTLNATLTYYFNQDGLLSWNGLANFGVFQDKNYTIWEIPLFLMIGVIGGCTGALFNVLNYKISEFRKKYVSNKWQRLLEALLVAAVSAFTGFVTLFIVDDCVPIGLGMNKTEGLNRLYCQKGEYSAVANLFFANPEESVKSLFHSPIGSFKPQTLLIFAIEYFVLSVWTFGLAVPSGVFIPALLTGAAWGRLFGLGVEKLLPQVLMIAKWVGDFLSEGLYDLCIELSEVPLLGWNAPKMARNITASTVMRSDLVAMEKRVRVGRVLEILAATSHHAFPLVDRIDESDISRLPDYGKLEGYILRTQLVSIIKKRAYRQEWEEDLVGSMMTEQDFIDVDSKDEKLEVGEDDEMAWIDLSPYMHPHPHRVPLNASLPFIYRLFRGLGLRLIPPLEMLLSLFVSSFLLLVVRADFDVKIDYSVDDWATTRTLGKIALQSIEGNYSGTFKAHSDAKELGNLLTQKKTGLYQIRSVSTANPNKPVYSSAKPCVILRARLMHELFITISPRTRSLLSATLFPDPLFLNKEEECPEVSSSDSAHATVVVATETTLSSPDTQSYLDKMNKEKQARQHGAESDNRSFLAKYAMDVHCPRCYLHARLESGQSTRGRRSVDYGSLERIRMNRSVGLVPSSGPSTSGIGGGGMGGSSLSSLSSAPSGSTSTNIPEGRTHVTKVAEVFLTAGHAFQRLGDLTLQLQGETAESEENKWLDADIAKLRDALTRFAHELDTISDSVQQRTMKHIKVDIKRRTLVGDEASVRRGQSPAVPGMGTMGTMGGGGGGGMGGMGGMSGGPMGVQKRSAHMLPMPSSGMPPAKRMGPTTSYTKFQPYSSGGPTRLAPARPPTTYLTESSVSGPPTLNPLATPLLNDPSHHYLNSLILLIAISALLFITEASPFELEKRSVYGAFRHVPGYMVDAAVRNRKRMMGFETSDY</sequence>
<dbReference type="PANTHER" id="PTHR11689">
    <property type="entry name" value="CHLORIDE CHANNEL PROTEIN CLC FAMILY MEMBER"/>
    <property type="match status" value="1"/>
</dbReference>
<dbReference type="AlphaFoldDB" id="A0A2A6BFZ0"/>
<dbReference type="PANTHER" id="PTHR11689:SF136">
    <property type="entry name" value="H(+)_CL(-) EXCHANGE TRANSPORTER 7"/>
    <property type="match status" value="1"/>
</dbReference>
<dbReference type="GO" id="GO:0030321">
    <property type="term" value="P:transepithelial chloride transport"/>
    <property type="evidence" value="ECO:0000318"/>
    <property type="project" value="GO_Central"/>
</dbReference>
<accession>A0A2A6BFZ0</accession>
<dbReference type="EnsemblMetazoa" id="PPA26358.1">
    <property type="protein sequence ID" value="PPA26358.1"/>
    <property type="gene ID" value="WBGene00115912"/>
</dbReference>
<evidence type="ECO:0000256" key="2">
    <source>
        <dbReference type="ARBA" id="ARBA00022692"/>
    </source>
</evidence>
<feature type="region of interest" description="Disordered" evidence="7">
    <location>
        <begin position="46"/>
        <end position="74"/>
    </location>
</feature>
<dbReference type="Gene3D" id="3.10.580.10">
    <property type="entry name" value="CBS-domain"/>
    <property type="match status" value="1"/>
</dbReference>
<feature type="transmembrane region" description="Helical" evidence="8">
    <location>
        <begin position="130"/>
        <end position="151"/>
    </location>
</feature>
<dbReference type="GO" id="GO:0062158">
    <property type="term" value="F:chloride:proton antiporter activity"/>
    <property type="evidence" value="ECO:0000318"/>
    <property type="project" value="GO_Central"/>
</dbReference>
<dbReference type="InterPro" id="IPR046342">
    <property type="entry name" value="CBS_dom_sf"/>
</dbReference>
<keyword evidence="4 8" id="KW-1133">Transmembrane helix</keyword>
<evidence type="ECO:0000256" key="4">
    <source>
        <dbReference type="ARBA" id="ARBA00022989"/>
    </source>
</evidence>
<dbReference type="CDD" id="cd04591">
    <property type="entry name" value="CBS_pair_voltage-gated_CLC_euk_bac"/>
    <property type="match status" value="1"/>
</dbReference>
<dbReference type="GO" id="GO:0034707">
    <property type="term" value="C:chloride channel complex"/>
    <property type="evidence" value="ECO:0000318"/>
    <property type="project" value="GO_Central"/>
</dbReference>
<dbReference type="PRINTS" id="PR00762">
    <property type="entry name" value="CLCHANNEL"/>
</dbReference>
<dbReference type="Proteomes" id="UP000005239">
    <property type="component" value="Unassembled WGS sequence"/>
</dbReference>
<proteinExistence type="predicted"/>
<comment type="subcellular location">
    <subcellularLocation>
        <location evidence="1">Membrane</location>
        <topology evidence="1">Multi-pass membrane protein</topology>
    </subcellularLocation>
</comment>
<evidence type="ECO:0000256" key="5">
    <source>
        <dbReference type="ARBA" id="ARBA00023122"/>
    </source>
</evidence>